<evidence type="ECO:0008006" key="4">
    <source>
        <dbReference type="Google" id="ProtNLM"/>
    </source>
</evidence>
<feature type="transmembrane region" description="Helical" evidence="1">
    <location>
        <begin position="357"/>
        <end position="378"/>
    </location>
</feature>
<evidence type="ECO:0000256" key="1">
    <source>
        <dbReference type="SAM" id="Phobius"/>
    </source>
</evidence>
<evidence type="ECO:0000313" key="3">
    <source>
        <dbReference type="Proteomes" id="UP001168821"/>
    </source>
</evidence>
<dbReference type="EMBL" id="JALNTZ010000002">
    <property type="protein sequence ID" value="KAJ3663183.1"/>
    <property type="molecule type" value="Genomic_DNA"/>
</dbReference>
<gene>
    <name evidence="2" type="ORF">Zmor_007488</name>
</gene>
<reference evidence="2" key="1">
    <citation type="journal article" date="2023" name="G3 (Bethesda)">
        <title>Whole genome assemblies of Zophobas morio and Tenebrio molitor.</title>
        <authorList>
            <person name="Kaur S."/>
            <person name="Stinson S.A."/>
            <person name="diCenzo G.C."/>
        </authorList>
    </citation>
    <scope>NUCLEOTIDE SEQUENCE</scope>
    <source>
        <strain evidence="2">QUZm001</strain>
    </source>
</reference>
<feature type="transmembrane region" description="Helical" evidence="1">
    <location>
        <begin position="248"/>
        <end position="269"/>
    </location>
</feature>
<dbReference type="Proteomes" id="UP001168821">
    <property type="component" value="Unassembled WGS sequence"/>
</dbReference>
<keyword evidence="1" id="KW-0472">Membrane</keyword>
<evidence type="ECO:0000313" key="2">
    <source>
        <dbReference type="EMBL" id="KAJ3663183.1"/>
    </source>
</evidence>
<feature type="transmembrane region" description="Helical" evidence="1">
    <location>
        <begin position="141"/>
        <end position="160"/>
    </location>
</feature>
<feature type="transmembrane region" description="Helical" evidence="1">
    <location>
        <begin position="51"/>
        <end position="73"/>
    </location>
</feature>
<proteinExistence type="predicted"/>
<keyword evidence="3" id="KW-1185">Reference proteome</keyword>
<keyword evidence="1" id="KW-1133">Transmembrane helix</keyword>
<name>A0AA38IWR8_9CUCU</name>
<feature type="transmembrane region" description="Helical" evidence="1">
    <location>
        <begin position="79"/>
        <end position="102"/>
    </location>
</feature>
<organism evidence="2 3">
    <name type="scientific">Zophobas morio</name>
    <dbReference type="NCBI Taxonomy" id="2755281"/>
    <lineage>
        <taxon>Eukaryota</taxon>
        <taxon>Metazoa</taxon>
        <taxon>Ecdysozoa</taxon>
        <taxon>Arthropoda</taxon>
        <taxon>Hexapoda</taxon>
        <taxon>Insecta</taxon>
        <taxon>Pterygota</taxon>
        <taxon>Neoptera</taxon>
        <taxon>Endopterygota</taxon>
        <taxon>Coleoptera</taxon>
        <taxon>Polyphaga</taxon>
        <taxon>Cucujiformia</taxon>
        <taxon>Tenebrionidae</taxon>
        <taxon>Zophobas</taxon>
    </lineage>
</organism>
<dbReference type="AlphaFoldDB" id="A0AA38IWR8"/>
<keyword evidence="1" id="KW-0812">Transmembrane</keyword>
<protein>
    <recommendedName>
        <fullName evidence="4">Gustatory receptor</fullName>
    </recommendedName>
</protein>
<accession>A0AA38IWR8</accession>
<sequence>MTTPHADCLICTIRPSLNFCRLNILNTNYKCKHTSLIISRAKFKVSKTFQFLNLLCNIVLAGTVIKDLVTIYQDLEPQHLFTFMEVSINICVIYCNTSYILATKEKVKEYNGLLAIVDNKYGMDFVISEESSQHINKKMKTLITVLSIFELLNLGVVVAVNSTDFIKWMRVLPSELSTMALITLQVHLIQNSEIYTSLVHKCLSEIESSLTSCQGIFVSEKLQMMQRLYMALRRNFILSGNFFSPSAIVFYIMNTVLLIICQTYVVLLYFRGKVEVYASCSQIFVKSLVVVVGQIVFCFQSENLSSLIQQPMSFLMKFPLSRLSNNEASKVETLIRIMIEQNMEMKASEFFAIKSDLIIPIVTTGLTYTLVALQFHLFW</sequence>
<comment type="caution">
    <text evidence="2">The sequence shown here is derived from an EMBL/GenBank/DDBJ whole genome shotgun (WGS) entry which is preliminary data.</text>
</comment>